<dbReference type="AlphaFoldDB" id="A0A437AEK7"/>
<dbReference type="VEuPathDB" id="FungiDB:DFL_000169"/>
<sequence length="91" mass="9704">MYARCVGIVGLSPDLPLFHPAPPSHSQCPLPINISPTDRLFDPGIKTVSSRKFESDNFFSSQVSGSDRAPSLASTQSDNPTKAPALGCRAF</sequence>
<proteinExistence type="predicted"/>
<reference evidence="2 3" key="1">
    <citation type="submission" date="2019-01" db="EMBL/GenBank/DDBJ databases">
        <title>Intercellular communication is required for trap formation in the nematode-trapping fungus Duddingtonia flagrans.</title>
        <authorList>
            <person name="Youssar L."/>
            <person name="Wernet V."/>
            <person name="Hensel N."/>
            <person name="Hildebrandt H.-G."/>
            <person name="Fischer R."/>
        </authorList>
    </citation>
    <scope>NUCLEOTIDE SEQUENCE [LARGE SCALE GENOMIC DNA]</scope>
    <source>
        <strain evidence="2 3">CBS H-5679</strain>
    </source>
</reference>
<gene>
    <name evidence="2" type="ORF">DFL_000169</name>
</gene>
<dbReference type="GeneID" id="93582480"/>
<accession>A0A437AEK7</accession>
<dbReference type="Proteomes" id="UP000283090">
    <property type="component" value="Unassembled WGS sequence"/>
</dbReference>
<name>A0A437AEK7_ARTFL</name>
<feature type="region of interest" description="Disordered" evidence="1">
    <location>
        <begin position="59"/>
        <end position="91"/>
    </location>
</feature>
<evidence type="ECO:0000256" key="1">
    <source>
        <dbReference type="SAM" id="MobiDB-lite"/>
    </source>
</evidence>
<dbReference type="RefSeq" id="XP_067494694.1">
    <property type="nucleotide sequence ID" value="XM_067630346.1"/>
</dbReference>
<dbReference type="EMBL" id="SAEB01000001">
    <property type="protein sequence ID" value="RVD89150.1"/>
    <property type="molecule type" value="Genomic_DNA"/>
</dbReference>
<organism evidence="2 3">
    <name type="scientific">Arthrobotrys flagrans</name>
    <name type="common">Nematode-trapping fungus</name>
    <name type="synonym">Trichothecium flagrans</name>
    <dbReference type="NCBI Taxonomy" id="97331"/>
    <lineage>
        <taxon>Eukaryota</taxon>
        <taxon>Fungi</taxon>
        <taxon>Dikarya</taxon>
        <taxon>Ascomycota</taxon>
        <taxon>Pezizomycotina</taxon>
        <taxon>Orbiliomycetes</taxon>
        <taxon>Orbiliales</taxon>
        <taxon>Orbiliaceae</taxon>
        <taxon>Arthrobotrys</taxon>
    </lineage>
</organism>
<evidence type="ECO:0000313" key="2">
    <source>
        <dbReference type="EMBL" id="RVD89150.1"/>
    </source>
</evidence>
<keyword evidence="3" id="KW-1185">Reference proteome</keyword>
<evidence type="ECO:0000313" key="3">
    <source>
        <dbReference type="Proteomes" id="UP000283090"/>
    </source>
</evidence>
<protein>
    <submittedName>
        <fullName evidence="2">Uncharacterized protein</fullName>
    </submittedName>
</protein>
<comment type="caution">
    <text evidence="2">The sequence shown here is derived from an EMBL/GenBank/DDBJ whole genome shotgun (WGS) entry which is preliminary data.</text>
</comment>